<dbReference type="GO" id="GO:0016787">
    <property type="term" value="F:hydrolase activity"/>
    <property type="evidence" value="ECO:0007669"/>
    <property type="project" value="UniProtKB-KW"/>
</dbReference>
<dbReference type="GO" id="GO:0051607">
    <property type="term" value="P:defense response to virus"/>
    <property type="evidence" value="ECO:0007669"/>
    <property type="project" value="UniProtKB-KW"/>
</dbReference>
<dbReference type="InterPro" id="IPR006483">
    <property type="entry name" value="CRISPR-assoc_Cas3_HD"/>
</dbReference>
<evidence type="ECO:0000313" key="11">
    <source>
        <dbReference type="Proteomes" id="UP000193587"/>
    </source>
</evidence>
<dbReference type="GO" id="GO:0003677">
    <property type="term" value="F:DNA binding"/>
    <property type="evidence" value="ECO:0007669"/>
    <property type="project" value="InterPro"/>
</dbReference>
<dbReference type="InterPro" id="IPR054712">
    <property type="entry name" value="Cas3-like_dom"/>
</dbReference>
<proteinExistence type="inferred from homology"/>
<evidence type="ECO:0000256" key="1">
    <source>
        <dbReference type="ARBA" id="ARBA00006847"/>
    </source>
</evidence>
<keyword evidence="4" id="KW-0547">Nucleotide-binding</keyword>
<accession>A0A1X4GL40</accession>
<reference evidence="10 11" key="1">
    <citation type="submission" date="2017-04" db="EMBL/GenBank/DDBJ databases">
        <title>MLSA of the genus Halorubrum.</title>
        <authorList>
            <person name="De La Haba R."/>
            <person name="Sanchez-Porro C."/>
            <person name="Infante-Dominguez C."/>
            <person name="Ventosa A."/>
        </authorList>
    </citation>
    <scope>NUCLEOTIDE SEQUENCE [LARGE SCALE GENOMIC DNA]</scope>
    <source>
        <strain evidence="10 11">DSM 17463</strain>
    </source>
</reference>
<dbReference type="SUPFAM" id="SSF52540">
    <property type="entry name" value="P-loop containing nucleoside triphosphate hydrolases"/>
    <property type="match status" value="1"/>
</dbReference>
<comment type="similarity">
    <text evidence="2">In the central section; belongs to the CRISPR-associated helicase Cas3 family.</text>
</comment>
<dbReference type="CDD" id="cd09641">
    <property type="entry name" value="Cas3''_I"/>
    <property type="match status" value="1"/>
</dbReference>
<sequence>MEEHLRGVEQRSQALISGAGTTPYDDDWNELVSAIAWLHDIGKLTEYFQTYIETGDRTAVDDPQLTYHGTFGGLVASVALMERGLSAEATAAGFYAVTKHHSVLGNFHDQIGDYHVRNKTRVDDTYELASQQLQSIDEIAPDAADVVIRKATDGAYSWDRFVDDGTGRSREVLQTLADVIEDDEWYGCALRAWSTLVAADKMDASGLDADESAPSERPSTDRLTNHVRSLSTTTLPDGATVAEYLDHPDRDLPNQTASLEQRLGAIRTAANSRVTERLQDGYQRGERTFELTLPTGFGKTYTGLRAALDLADVRDSRVVYALPYTSIIDQVDEQVRGVFGVSPQDSAYTKHHHLADTRTALGSGNDAGERYSTGEETLHAESWRSGLVLTTFTQLFESVAGPENVQSTKLPALQDAVVLVDEPQAISMDWWGLIGRLVTHLTEEYDATVVFMTATQPRLLDRLPYAPTPESLTDLSADAVDLIADSPRVEFRLHESLTGHFDGDRSPLTLADAATEIDAATTGETDALAVVNTVDSAAELSETLLGDGTVALGSELLSYWRERDTRGFEPIEYLNRVAACHPDPETIVATLTTRLRPRDRTALIDVIDAILDPDVDTPFDSIPTITVSTQLIEAGVDLSFDRLYRDYAPLPAIVQAAGRCNRRFGGDPAPVTVWRLDGPEDTNYIPSQQIYGDRSLLRPTRTAIGELRDEIGGSELPESVVIDQGVSRYYDALHDQRRTESRSDDLVEAFDEACGEALRNASLVSSDYPTRDYLVLIDDVESETYSQYREERDDGRWSQARASFQALKQTLVSIPVSGSSENDAPTAITVSERDERYDIETGRGVIEETVQTDTEV</sequence>
<keyword evidence="10" id="KW-0255">Endonuclease</keyword>
<evidence type="ECO:0000256" key="2">
    <source>
        <dbReference type="ARBA" id="ARBA00009046"/>
    </source>
</evidence>
<keyword evidence="10" id="KW-0540">Nuclease</keyword>
<gene>
    <name evidence="10" type="ORF">B9H04_11455</name>
</gene>
<dbReference type="AlphaFoldDB" id="A0A1X4GL40"/>
<dbReference type="NCBIfam" id="TIGR01596">
    <property type="entry name" value="cas3_HD"/>
    <property type="match status" value="1"/>
</dbReference>
<evidence type="ECO:0000313" key="10">
    <source>
        <dbReference type="EMBL" id="OSO97794.1"/>
    </source>
</evidence>
<keyword evidence="5" id="KW-0378">Hydrolase</keyword>
<comment type="similarity">
    <text evidence="1">In the N-terminal section; belongs to the CRISPR-associated nuclease Cas3-HD family.</text>
</comment>
<dbReference type="GO" id="GO:0005524">
    <property type="term" value="F:ATP binding"/>
    <property type="evidence" value="ECO:0007669"/>
    <property type="project" value="UniProtKB-KW"/>
</dbReference>
<dbReference type="InterPro" id="IPR038257">
    <property type="entry name" value="CRISPR-assoc_Cas3_HD_sf"/>
</dbReference>
<evidence type="ECO:0000256" key="8">
    <source>
        <dbReference type="ARBA" id="ARBA00023118"/>
    </source>
</evidence>
<dbReference type="InterPro" id="IPR006935">
    <property type="entry name" value="Helicase/UvrB_N"/>
</dbReference>
<dbReference type="PROSITE" id="PS51643">
    <property type="entry name" value="HD_CAS3"/>
    <property type="match status" value="1"/>
</dbReference>
<organism evidence="10 11">
    <name type="scientific">Halorubrum ezzemoulense DSM 17463</name>
    <dbReference type="NCBI Taxonomy" id="1121945"/>
    <lineage>
        <taxon>Archaea</taxon>
        <taxon>Methanobacteriati</taxon>
        <taxon>Methanobacteriota</taxon>
        <taxon>Stenosarchaea group</taxon>
        <taxon>Halobacteria</taxon>
        <taxon>Halobacteriales</taxon>
        <taxon>Haloferacaceae</taxon>
        <taxon>Halorubrum</taxon>
    </lineage>
</organism>
<dbReference type="GO" id="GO:0004519">
    <property type="term" value="F:endonuclease activity"/>
    <property type="evidence" value="ECO:0007669"/>
    <property type="project" value="UniProtKB-KW"/>
</dbReference>
<dbReference type="Pfam" id="PF22590">
    <property type="entry name" value="Cas3-like_C_2"/>
    <property type="match status" value="1"/>
</dbReference>
<protein>
    <submittedName>
        <fullName evidence="10">CRISPR-associated endonuclease Cas3</fullName>
    </submittedName>
</protein>
<feature type="domain" description="HD Cas3-type" evidence="9">
    <location>
        <begin position="1"/>
        <end position="202"/>
    </location>
</feature>
<dbReference type="GO" id="GO:0046872">
    <property type="term" value="F:metal ion binding"/>
    <property type="evidence" value="ECO:0007669"/>
    <property type="project" value="UniProtKB-KW"/>
</dbReference>
<keyword evidence="6" id="KW-0347">Helicase</keyword>
<dbReference type="Gene3D" id="1.10.3210.30">
    <property type="match status" value="1"/>
</dbReference>
<dbReference type="Gene3D" id="3.40.50.300">
    <property type="entry name" value="P-loop containing nucleotide triphosphate hydrolases"/>
    <property type="match status" value="1"/>
</dbReference>
<keyword evidence="7" id="KW-0067">ATP-binding</keyword>
<dbReference type="EMBL" id="NEDJ01000040">
    <property type="protein sequence ID" value="OSO97794.1"/>
    <property type="molecule type" value="Genomic_DNA"/>
</dbReference>
<dbReference type="InterPro" id="IPR027417">
    <property type="entry name" value="P-loop_NTPase"/>
</dbReference>
<dbReference type="Proteomes" id="UP000193587">
    <property type="component" value="Unassembled WGS sequence"/>
</dbReference>
<name>A0A1X4GL40_HALEZ</name>
<evidence type="ECO:0000256" key="7">
    <source>
        <dbReference type="ARBA" id="ARBA00022840"/>
    </source>
</evidence>
<dbReference type="SUPFAM" id="SSF109604">
    <property type="entry name" value="HD-domain/PDEase-like"/>
    <property type="match status" value="1"/>
</dbReference>
<evidence type="ECO:0000256" key="6">
    <source>
        <dbReference type="ARBA" id="ARBA00022806"/>
    </source>
</evidence>
<comment type="caution">
    <text evidence="10">The sequence shown here is derived from an EMBL/GenBank/DDBJ whole genome shotgun (WGS) entry which is preliminary data.</text>
</comment>
<evidence type="ECO:0000256" key="4">
    <source>
        <dbReference type="ARBA" id="ARBA00022741"/>
    </source>
</evidence>
<dbReference type="eggNOG" id="arCOG01445">
    <property type="taxonomic scope" value="Archaea"/>
</dbReference>
<dbReference type="GO" id="GO:0004386">
    <property type="term" value="F:helicase activity"/>
    <property type="evidence" value="ECO:0007669"/>
    <property type="project" value="UniProtKB-KW"/>
</dbReference>
<evidence type="ECO:0000256" key="5">
    <source>
        <dbReference type="ARBA" id="ARBA00022801"/>
    </source>
</evidence>
<dbReference type="Pfam" id="PF04851">
    <property type="entry name" value="ResIII"/>
    <property type="match status" value="1"/>
</dbReference>
<dbReference type="RefSeq" id="WP_085682723.1">
    <property type="nucleotide sequence ID" value="NZ_NEDJ01000040.1"/>
</dbReference>
<keyword evidence="8" id="KW-0051">Antiviral defense</keyword>
<evidence type="ECO:0000259" key="9">
    <source>
        <dbReference type="PROSITE" id="PS51643"/>
    </source>
</evidence>
<evidence type="ECO:0000256" key="3">
    <source>
        <dbReference type="ARBA" id="ARBA00022723"/>
    </source>
</evidence>
<keyword evidence="3" id="KW-0479">Metal-binding</keyword>
<dbReference type="STRING" id="1121945.GCA_000421805_02495"/>